<name>A0A9Q2CY74_9STAP</name>
<accession>A0A9Q2CY74</accession>
<dbReference type="GO" id="GO:0008146">
    <property type="term" value="F:sulfotransferase activity"/>
    <property type="evidence" value="ECO:0007669"/>
    <property type="project" value="TreeGrafter"/>
</dbReference>
<dbReference type="PANTHER" id="PTHR10953">
    <property type="entry name" value="UBIQUITIN-ACTIVATING ENZYME E1"/>
    <property type="match status" value="1"/>
</dbReference>
<gene>
    <name evidence="3" type="ORF">HNQ45_000559</name>
</gene>
<proteinExistence type="inferred from homology"/>
<dbReference type="GO" id="GO:0016779">
    <property type="term" value="F:nucleotidyltransferase activity"/>
    <property type="evidence" value="ECO:0007669"/>
    <property type="project" value="UniProtKB-KW"/>
</dbReference>
<keyword evidence="3" id="KW-0548">Nucleotidyltransferase</keyword>
<dbReference type="RefSeq" id="WP_183673208.1">
    <property type="nucleotide sequence ID" value="NZ_CBCRYX010000002.1"/>
</dbReference>
<dbReference type="Gene3D" id="3.40.50.720">
    <property type="entry name" value="NAD(P)-binding Rossmann-like Domain"/>
    <property type="match status" value="1"/>
</dbReference>
<dbReference type="InterPro" id="IPR035985">
    <property type="entry name" value="Ubiquitin-activating_enz"/>
</dbReference>
<dbReference type="EMBL" id="JACHHF010000003">
    <property type="protein sequence ID" value="MBB5175684.1"/>
    <property type="molecule type" value="Genomic_DNA"/>
</dbReference>
<dbReference type="GO" id="GO:0005829">
    <property type="term" value="C:cytosol"/>
    <property type="evidence" value="ECO:0007669"/>
    <property type="project" value="TreeGrafter"/>
</dbReference>
<dbReference type="GO" id="GO:0004792">
    <property type="term" value="F:thiosulfate-cyanide sulfurtransferase activity"/>
    <property type="evidence" value="ECO:0007669"/>
    <property type="project" value="TreeGrafter"/>
</dbReference>
<organism evidence="3 4">
    <name type="scientific">Nosocomiicoccus ampullae</name>
    <dbReference type="NCBI Taxonomy" id="489910"/>
    <lineage>
        <taxon>Bacteria</taxon>
        <taxon>Bacillati</taxon>
        <taxon>Bacillota</taxon>
        <taxon>Bacilli</taxon>
        <taxon>Bacillales</taxon>
        <taxon>Staphylococcaceae</taxon>
        <taxon>Nosocomiicoccus</taxon>
    </lineage>
</organism>
<comment type="similarity">
    <text evidence="1">Belongs to the HesA/MoeB/ThiF family.</text>
</comment>
<dbReference type="Proteomes" id="UP000579136">
    <property type="component" value="Unassembled WGS sequence"/>
</dbReference>
<feature type="domain" description="THIF-type NAD/FAD binding fold" evidence="2">
    <location>
        <begin position="6"/>
        <end position="242"/>
    </location>
</feature>
<dbReference type="PANTHER" id="PTHR10953:SF102">
    <property type="entry name" value="ADENYLYLTRANSFERASE AND SULFURTRANSFERASE MOCS3"/>
    <property type="match status" value="1"/>
</dbReference>
<dbReference type="FunFam" id="3.40.50.720:FF:000080">
    <property type="entry name" value="Thiazole biosynthesis adenylyltransferase ThiF"/>
    <property type="match status" value="1"/>
</dbReference>
<dbReference type="SUPFAM" id="SSF69572">
    <property type="entry name" value="Activating enzymes of the ubiquitin-like proteins"/>
    <property type="match status" value="1"/>
</dbReference>
<dbReference type="AlphaFoldDB" id="A0A9Q2CY74"/>
<comment type="caution">
    <text evidence="3">The sequence shown here is derived from an EMBL/GenBank/DDBJ whole genome shotgun (WGS) entry which is preliminary data.</text>
</comment>
<keyword evidence="4" id="KW-1185">Reference proteome</keyword>
<dbReference type="Pfam" id="PF00899">
    <property type="entry name" value="ThiF"/>
    <property type="match status" value="1"/>
</dbReference>
<evidence type="ECO:0000256" key="1">
    <source>
        <dbReference type="ARBA" id="ARBA00009919"/>
    </source>
</evidence>
<dbReference type="GO" id="GO:0008641">
    <property type="term" value="F:ubiquitin-like modifier activating enzyme activity"/>
    <property type="evidence" value="ECO:0007669"/>
    <property type="project" value="InterPro"/>
</dbReference>
<evidence type="ECO:0000313" key="3">
    <source>
        <dbReference type="EMBL" id="MBB5175684.1"/>
    </source>
</evidence>
<evidence type="ECO:0000259" key="2">
    <source>
        <dbReference type="Pfam" id="PF00899"/>
    </source>
</evidence>
<dbReference type="InterPro" id="IPR045886">
    <property type="entry name" value="ThiF/MoeB/HesA"/>
</dbReference>
<reference evidence="3 4" key="1">
    <citation type="submission" date="2020-08" db="EMBL/GenBank/DDBJ databases">
        <title>Genomic Encyclopedia of Type Strains, Phase IV (KMG-IV): sequencing the most valuable type-strain genomes for metagenomic binning, comparative biology and taxonomic classification.</title>
        <authorList>
            <person name="Goeker M."/>
        </authorList>
    </citation>
    <scope>NUCLEOTIDE SEQUENCE [LARGE SCALE GENOMIC DNA]</scope>
    <source>
        <strain evidence="3 4">DSM 19163</strain>
    </source>
</reference>
<dbReference type="CDD" id="cd00757">
    <property type="entry name" value="ThiF_MoeB_HesA_family"/>
    <property type="match status" value="1"/>
</dbReference>
<protein>
    <submittedName>
        <fullName evidence="3">Adenylyltransferase/sulfurtransferase</fullName>
    </submittedName>
</protein>
<keyword evidence="3" id="KW-0808">Transferase</keyword>
<dbReference type="InterPro" id="IPR000594">
    <property type="entry name" value="ThiF_NAD_FAD-bd"/>
</dbReference>
<sequence>MNIERYSRQILYKNIGEDGQQKLLDSTVLIVGVGALGSVSSEMLTRLGIGKLILIDRDYVELSNLQRQTLYTEKDVDDQKPKAIAAYEHLKEIREDLDIEVHVNHVDALFLESLVKEHDVDLILDGTDNFETRLLINDVSYKHEIPWVHAAVIESSYVSAPFTKDSPCYRCIMPVLPSNTLTCDTAGVISPAVHTAVSIQVTTAIQLLVGESFNKHYMTFGDLWSGEHSRIAFDNIKNKDCETCVHENYPSYNDNHQALSLCGRDTVQIYDDNITYDLALQTAKRLGDFKETPYFIEFYYDDYRIVVFKNGRMLIHGLNKEDKARTIVAQLFG</sequence>
<evidence type="ECO:0000313" key="4">
    <source>
        <dbReference type="Proteomes" id="UP000579136"/>
    </source>
</evidence>